<dbReference type="AlphaFoldDB" id="A0A2M7EK77"/>
<evidence type="ECO:0000256" key="10">
    <source>
        <dbReference type="ARBA" id="ARBA00023299"/>
    </source>
</evidence>
<evidence type="ECO:0000256" key="7">
    <source>
        <dbReference type="ARBA" id="ARBA00022605"/>
    </source>
</evidence>
<evidence type="ECO:0000256" key="6">
    <source>
        <dbReference type="ARBA" id="ARBA00022576"/>
    </source>
</evidence>
<evidence type="ECO:0000256" key="3">
    <source>
        <dbReference type="ARBA" id="ARBA00006904"/>
    </source>
</evidence>
<evidence type="ECO:0000256" key="1">
    <source>
        <dbReference type="ARBA" id="ARBA00001933"/>
    </source>
</evidence>
<dbReference type="InterPro" id="IPR015422">
    <property type="entry name" value="PyrdxlP-dep_Trfase_small"/>
</dbReference>
<gene>
    <name evidence="15" type="ORF">COW57_02180</name>
</gene>
<dbReference type="PANTHER" id="PTHR21152">
    <property type="entry name" value="AMINOTRANSFERASE CLASS V"/>
    <property type="match status" value="1"/>
</dbReference>
<dbReference type="UniPathway" id="UPA00135">
    <property type="reaction ID" value="UER00197"/>
</dbReference>
<dbReference type="GO" id="GO:0019265">
    <property type="term" value="P:glycine biosynthetic process, by transamination of glyoxylate"/>
    <property type="evidence" value="ECO:0007669"/>
    <property type="project" value="TreeGrafter"/>
</dbReference>
<evidence type="ECO:0000313" key="16">
    <source>
        <dbReference type="Proteomes" id="UP000228762"/>
    </source>
</evidence>
<evidence type="ECO:0000313" key="15">
    <source>
        <dbReference type="EMBL" id="PIV70977.1"/>
    </source>
</evidence>
<dbReference type="InterPro" id="IPR022278">
    <property type="entry name" value="Pser_aminoTfrase"/>
</dbReference>
<dbReference type="InterPro" id="IPR015424">
    <property type="entry name" value="PyrdxlP-dep_Trfase"/>
</dbReference>
<dbReference type="Gene3D" id="3.90.1150.10">
    <property type="entry name" value="Aspartate Aminotransferase, domain 1"/>
    <property type="match status" value="1"/>
</dbReference>
<evidence type="ECO:0000256" key="4">
    <source>
        <dbReference type="ARBA" id="ARBA00013030"/>
    </source>
</evidence>
<organism evidence="15 16">
    <name type="scientific">Candidatus Roizmanbacteria bacterium CG17_big_fil_post_rev_8_21_14_2_50_39_7</name>
    <dbReference type="NCBI Taxonomy" id="1974858"/>
    <lineage>
        <taxon>Bacteria</taxon>
        <taxon>Candidatus Roizmaniibacteriota</taxon>
    </lineage>
</organism>
<evidence type="ECO:0000259" key="14">
    <source>
        <dbReference type="Pfam" id="PF00266"/>
    </source>
</evidence>
<protein>
    <recommendedName>
        <fullName evidence="4">phosphoserine transaminase</fullName>
        <ecNumber evidence="4">2.6.1.52</ecNumber>
    </recommendedName>
    <alternativeName>
        <fullName evidence="11">Phosphohydroxythreonine aminotransferase</fullName>
    </alternativeName>
</protein>
<evidence type="ECO:0000256" key="13">
    <source>
        <dbReference type="ARBA" id="ARBA00049007"/>
    </source>
</evidence>
<keyword evidence="8 15" id="KW-0808">Transferase</keyword>
<dbReference type="GO" id="GO:0008453">
    <property type="term" value="F:alanine-glyoxylate transaminase activity"/>
    <property type="evidence" value="ECO:0007669"/>
    <property type="project" value="TreeGrafter"/>
</dbReference>
<dbReference type="GO" id="GO:0006564">
    <property type="term" value="P:L-serine biosynthetic process"/>
    <property type="evidence" value="ECO:0007669"/>
    <property type="project" value="UniProtKB-KW"/>
</dbReference>
<dbReference type="InterPro" id="IPR000192">
    <property type="entry name" value="Aminotrans_V_dom"/>
</dbReference>
<dbReference type="InterPro" id="IPR015421">
    <property type="entry name" value="PyrdxlP-dep_Trfase_major"/>
</dbReference>
<dbReference type="PIRSF" id="PIRSF000525">
    <property type="entry name" value="SerC"/>
    <property type="match status" value="1"/>
</dbReference>
<dbReference type="Gene3D" id="3.40.640.10">
    <property type="entry name" value="Type I PLP-dependent aspartate aminotransferase-like (Major domain)"/>
    <property type="match status" value="1"/>
</dbReference>
<dbReference type="PANTHER" id="PTHR21152:SF40">
    <property type="entry name" value="ALANINE--GLYOXYLATE AMINOTRANSFERASE"/>
    <property type="match status" value="1"/>
</dbReference>
<proteinExistence type="inferred from homology"/>
<comment type="cofactor">
    <cofactor evidence="1">
        <name>pyridoxal 5'-phosphate</name>
        <dbReference type="ChEBI" id="CHEBI:597326"/>
    </cofactor>
</comment>
<reference evidence="16" key="1">
    <citation type="submission" date="2017-09" db="EMBL/GenBank/DDBJ databases">
        <title>Depth-based differentiation of microbial function through sediment-hosted aquifers and enrichment of novel symbionts in the deep terrestrial subsurface.</title>
        <authorList>
            <person name="Probst A.J."/>
            <person name="Ladd B."/>
            <person name="Jarett J.K."/>
            <person name="Geller-Mcgrath D.E."/>
            <person name="Sieber C.M.K."/>
            <person name="Emerson J.B."/>
            <person name="Anantharaman K."/>
            <person name="Thomas B.C."/>
            <person name="Malmstrom R."/>
            <person name="Stieglmeier M."/>
            <person name="Klingl A."/>
            <person name="Woyke T."/>
            <person name="Ryan C.M."/>
            <person name="Banfield J.F."/>
        </authorList>
    </citation>
    <scope>NUCLEOTIDE SEQUENCE [LARGE SCALE GENOMIC DNA]</scope>
</reference>
<comment type="similarity">
    <text evidence="3">Belongs to the class-V pyridoxal-phosphate-dependent aminotransferase family. SerC subfamily.</text>
</comment>
<evidence type="ECO:0000256" key="8">
    <source>
        <dbReference type="ARBA" id="ARBA00022679"/>
    </source>
</evidence>
<comment type="catalytic activity">
    <reaction evidence="13">
        <text>O-phospho-L-serine + 2-oxoglutarate = 3-phosphooxypyruvate + L-glutamate</text>
        <dbReference type="Rhea" id="RHEA:14329"/>
        <dbReference type="ChEBI" id="CHEBI:16810"/>
        <dbReference type="ChEBI" id="CHEBI:18110"/>
        <dbReference type="ChEBI" id="CHEBI:29985"/>
        <dbReference type="ChEBI" id="CHEBI:57524"/>
        <dbReference type="EC" id="2.6.1.52"/>
    </reaction>
</comment>
<accession>A0A2M7EK77</accession>
<keyword evidence="6 15" id="KW-0032">Aminotransferase</keyword>
<dbReference type="EMBL" id="PFEV01000101">
    <property type="protein sequence ID" value="PIV70977.1"/>
    <property type="molecule type" value="Genomic_DNA"/>
</dbReference>
<dbReference type="GO" id="GO:0004648">
    <property type="term" value="F:O-phospho-L-serine:2-oxoglutarate aminotransferase activity"/>
    <property type="evidence" value="ECO:0007669"/>
    <property type="project" value="UniProtKB-EC"/>
</dbReference>
<sequence length="356" mass="40136">MISMKKIYFAPGPSQIYPKLNLYIKEALSRDIMSLSHRSKDYVDIAQNTQHTLRKLLQIPSTHHIFFMSSSLESMERIIANCVKMQSFHLINGSFAEAFFNAAEAQGKKANILRFKPGERIDMDSVAIPKKTELICITQNETSNGSCIPMKDIYALKKRYPTIPIALDIVSSAPYPLVNFKKIDIAFFSVQKGFGLPSGLGILVVDDALVQKSKHRGYHDFPSLAQKELIFQTPETPNVLAIFLLGKVILDMINQGVGRMRKATEMKAKLIVEFINAHPDFGLLFITDTNVRSKTVLAIEVGNKVDVIIEKLKLKGFVVGKGYGIYKKTQIRIANFPQHSMRDFQRLIKEMGLILK</sequence>
<evidence type="ECO:0000256" key="2">
    <source>
        <dbReference type="ARBA" id="ARBA00005099"/>
    </source>
</evidence>
<evidence type="ECO:0000256" key="9">
    <source>
        <dbReference type="ARBA" id="ARBA00022898"/>
    </source>
</evidence>
<comment type="caution">
    <text evidence="15">The sequence shown here is derived from an EMBL/GenBank/DDBJ whole genome shotgun (WGS) entry which is preliminary data.</text>
</comment>
<keyword evidence="5" id="KW-0963">Cytoplasm</keyword>
<name>A0A2M7EK77_9BACT</name>
<evidence type="ECO:0000256" key="5">
    <source>
        <dbReference type="ARBA" id="ARBA00022490"/>
    </source>
</evidence>
<dbReference type="GO" id="GO:0004760">
    <property type="term" value="F:L-serine-pyruvate transaminase activity"/>
    <property type="evidence" value="ECO:0007669"/>
    <property type="project" value="TreeGrafter"/>
</dbReference>
<evidence type="ECO:0000256" key="11">
    <source>
        <dbReference type="ARBA" id="ARBA00031421"/>
    </source>
</evidence>
<keyword evidence="10" id="KW-0718">Serine biosynthesis</keyword>
<comment type="catalytic activity">
    <reaction evidence="12">
        <text>4-(phosphooxy)-L-threonine + 2-oxoglutarate = (R)-3-hydroxy-2-oxo-4-phosphooxybutanoate + L-glutamate</text>
        <dbReference type="Rhea" id="RHEA:16573"/>
        <dbReference type="ChEBI" id="CHEBI:16810"/>
        <dbReference type="ChEBI" id="CHEBI:29985"/>
        <dbReference type="ChEBI" id="CHEBI:58452"/>
        <dbReference type="ChEBI" id="CHEBI:58538"/>
        <dbReference type="EC" id="2.6.1.52"/>
    </reaction>
</comment>
<dbReference type="Pfam" id="PF00266">
    <property type="entry name" value="Aminotran_5"/>
    <property type="match status" value="1"/>
</dbReference>
<keyword evidence="9" id="KW-0663">Pyridoxal phosphate</keyword>
<keyword evidence="7" id="KW-0028">Amino-acid biosynthesis</keyword>
<dbReference type="Proteomes" id="UP000228762">
    <property type="component" value="Unassembled WGS sequence"/>
</dbReference>
<feature type="domain" description="Aminotransferase class V" evidence="14">
    <location>
        <begin position="13"/>
        <end position="301"/>
    </location>
</feature>
<dbReference type="EC" id="2.6.1.52" evidence="4"/>
<comment type="pathway">
    <text evidence="2">Amino-acid biosynthesis; L-serine biosynthesis; L-serine from 3-phospho-D-glycerate: step 2/3.</text>
</comment>
<evidence type="ECO:0000256" key="12">
    <source>
        <dbReference type="ARBA" id="ARBA00047630"/>
    </source>
</evidence>
<dbReference type="SUPFAM" id="SSF53383">
    <property type="entry name" value="PLP-dependent transferases"/>
    <property type="match status" value="1"/>
</dbReference>